<protein>
    <submittedName>
        <fullName evidence="2">Uncharacterized protein</fullName>
    </submittedName>
</protein>
<evidence type="ECO:0000313" key="3">
    <source>
        <dbReference type="Proteomes" id="UP000323142"/>
    </source>
</evidence>
<proteinExistence type="predicted"/>
<dbReference type="EMBL" id="VUOA01000031">
    <property type="protein sequence ID" value="KAA2235943.1"/>
    <property type="molecule type" value="Genomic_DNA"/>
</dbReference>
<dbReference type="RefSeq" id="WP_149819865.1">
    <property type="nucleotide sequence ID" value="NZ_VUOA01000031.1"/>
</dbReference>
<keyword evidence="3" id="KW-1185">Reference proteome</keyword>
<keyword evidence="1" id="KW-1133">Transmembrane helix</keyword>
<dbReference type="AlphaFoldDB" id="A0A5B2V8X2"/>
<keyword evidence="1" id="KW-0472">Membrane</keyword>
<feature type="transmembrane region" description="Helical" evidence="1">
    <location>
        <begin position="20"/>
        <end position="43"/>
    </location>
</feature>
<organism evidence="2 3">
    <name type="scientific">Salinarimonas soli</name>
    <dbReference type="NCBI Taxonomy" id="1638099"/>
    <lineage>
        <taxon>Bacteria</taxon>
        <taxon>Pseudomonadati</taxon>
        <taxon>Pseudomonadota</taxon>
        <taxon>Alphaproteobacteria</taxon>
        <taxon>Hyphomicrobiales</taxon>
        <taxon>Salinarimonadaceae</taxon>
        <taxon>Salinarimonas</taxon>
    </lineage>
</organism>
<evidence type="ECO:0000313" key="2">
    <source>
        <dbReference type="EMBL" id="KAA2235943.1"/>
    </source>
</evidence>
<reference evidence="2 3" key="2">
    <citation type="submission" date="2019-09" db="EMBL/GenBank/DDBJ databases">
        <authorList>
            <person name="Jin C."/>
        </authorList>
    </citation>
    <scope>NUCLEOTIDE SEQUENCE [LARGE SCALE GENOMIC DNA]</scope>
    <source>
        <strain evidence="2 3">BN140002</strain>
    </source>
</reference>
<comment type="caution">
    <text evidence="2">The sequence shown here is derived from an EMBL/GenBank/DDBJ whole genome shotgun (WGS) entry which is preliminary data.</text>
</comment>
<accession>A0A5B2V8X2</accession>
<sequence>MRPPLRDHPEIKRLHPALGLRWLVITASIIGVGLLAEALWVWLASHRARSGIVSPARLQHDTASSYVAGVEVSTWLEEGRHERKVLAGRPVKSRPA</sequence>
<gene>
    <name evidence="2" type="ORF">F0L46_17415</name>
</gene>
<evidence type="ECO:0000256" key="1">
    <source>
        <dbReference type="SAM" id="Phobius"/>
    </source>
</evidence>
<keyword evidence="1" id="KW-0812">Transmembrane</keyword>
<dbReference type="Proteomes" id="UP000323142">
    <property type="component" value="Unassembled WGS sequence"/>
</dbReference>
<reference evidence="2 3" key="1">
    <citation type="submission" date="2019-09" db="EMBL/GenBank/DDBJ databases">
        <title>Salinarimonas rosea gen. nov., sp. nov., a new member of the a-2 subgroup of the Proteobacteria.</title>
        <authorList>
            <person name="Liu J."/>
        </authorList>
    </citation>
    <scope>NUCLEOTIDE SEQUENCE [LARGE SCALE GENOMIC DNA]</scope>
    <source>
        <strain evidence="2 3">BN140002</strain>
    </source>
</reference>
<name>A0A5B2V8X2_9HYPH</name>